<protein>
    <submittedName>
        <fullName evidence="2">OLC1v1023912C1</fullName>
    </submittedName>
</protein>
<dbReference type="EMBL" id="OX459118">
    <property type="protein sequence ID" value="CAI9089350.1"/>
    <property type="molecule type" value="Genomic_DNA"/>
</dbReference>
<name>A0AAV1C196_OLDCO</name>
<evidence type="ECO:0000313" key="3">
    <source>
        <dbReference type="Proteomes" id="UP001161247"/>
    </source>
</evidence>
<dbReference type="InterPro" id="IPR017451">
    <property type="entry name" value="F-box-assoc_interact_dom"/>
</dbReference>
<evidence type="ECO:0000313" key="2">
    <source>
        <dbReference type="EMBL" id="CAI9089350.1"/>
    </source>
</evidence>
<dbReference type="PANTHER" id="PTHR31111">
    <property type="entry name" value="BNAA05G37150D PROTEIN-RELATED"/>
    <property type="match status" value="1"/>
</dbReference>
<dbReference type="PANTHER" id="PTHR31111:SF138">
    <property type="entry name" value="F-BOX ASSOCIATED DOMAIN-CONTAINING PROTEIN"/>
    <property type="match status" value="1"/>
</dbReference>
<keyword evidence="3" id="KW-1185">Reference proteome</keyword>
<dbReference type="NCBIfam" id="TIGR01640">
    <property type="entry name" value="F_box_assoc_1"/>
    <property type="match status" value="1"/>
</dbReference>
<reference evidence="2" key="1">
    <citation type="submission" date="2023-03" db="EMBL/GenBank/DDBJ databases">
        <authorList>
            <person name="Julca I."/>
        </authorList>
    </citation>
    <scope>NUCLEOTIDE SEQUENCE</scope>
</reference>
<feature type="domain" description="F-box associated beta-propeller type 3" evidence="1">
    <location>
        <begin position="44"/>
        <end position="295"/>
    </location>
</feature>
<dbReference type="Proteomes" id="UP001161247">
    <property type="component" value="Chromosome 1"/>
</dbReference>
<evidence type="ECO:0000259" key="1">
    <source>
        <dbReference type="Pfam" id="PF08268"/>
    </source>
</evidence>
<accession>A0AAV1C196</accession>
<organism evidence="2 3">
    <name type="scientific">Oldenlandia corymbosa var. corymbosa</name>
    <dbReference type="NCBI Taxonomy" id="529605"/>
    <lineage>
        <taxon>Eukaryota</taxon>
        <taxon>Viridiplantae</taxon>
        <taxon>Streptophyta</taxon>
        <taxon>Embryophyta</taxon>
        <taxon>Tracheophyta</taxon>
        <taxon>Spermatophyta</taxon>
        <taxon>Magnoliopsida</taxon>
        <taxon>eudicotyledons</taxon>
        <taxon>Gunneridae</taxon>
        <taxon>Pentapetalae</taxon>
        <taxon>asterids</taxon>
        <taxon>lamiids</taxon>
        <taxon>Gentianales</taxon>
        <taxon>Rubiaceae</taxon>
        <taxon>Rubioideae</taxon>
        <taxon>Spermacoceae</taxon>
        <taxon>Hedyotis-Oldenlandia complex</taxon>
        <taxon>Oldenlandia</taxon>
    </lineage>
</organism>
<proteinExistence type="predicted"/>
<dbReference type="Pfam" id="PF08268">
    <property type="entry name" value="FBA_3"/>
    <property type="match status" value="1"/>
</dbReference>
<sequence length="327" mass="37626">MGKGPNPQWMIYPANPENAVSTNQLPCHTSYYYTGAEPCISLEKPFTNIVNGLICIWHKNPRQMELLNLTTRERMALPLPPGNQKGKPTFCLGFDPVKKQYKVLGSSHTRKNRYVMTLSNDMSWRKVANLPRVPISRSHTCVDGAIFWRKDLYEGGRREVQYFDIAEERFKLLNIKEQVGLKYFDMNFVTDIGGKFTWAGLLRTSNLPEIRITLWTLINKHDLDWVESQVQIPKCRIPRKIISFRNISIVGCTTDSSKVLIKSSLNTGNQTRDSLIFYNLETQEFRTVQLRFEEMKLSSKIIGFDVSFHVENILPLNFSNVPPSTVS</sequence>
<dbReference type="InterPro" id="IPR013187">
    <property type="entry name" value="F-box-assoc_dom_typ3"/>
</dbReference>
<gene>
    <name evidence="2" type="ORF">OLC1_LOCUS1708</name>
</gene>
<dbReference type="AlphaFoldDB" id="A0AAV1C196"/>